<dbReference type="GO" id="GO:0006750">
    <property type="term" value="P:glutathione biosynthetic process"/>
    <property type="evidence" value="ECO:0007669"/>
    <property type="project" value="InterPro"/>
</dbReference>
<dbReference type="HOGENOM" id="CLU_1162627_0_0_1"/>
<name>G7KC26_MEDTR</name>
<dbReference type="Gene3D" id="3.30.590.20">
    <property type="match status" value="1"/>
</dbReference>
<dbReference type="EnsemblPlants" id="AES94042">
    <property type="protein sequence ID" value="AES94042"/>
    <property type="gene ID" value="MTR_5g010210"/>
</dbReference>
<dbReference type="PaxDb" id="3880-AES94042"/>
<accession>A0A0C3XAK7</accession>
<dbReference type="Pfam" id="PF04107">
    <property type="entry name" value="GCS2"/>
    <property type="match status" value="1"/>
</dbReference>
<dbReference type="InterPro" id="IPR014746">
    <property type="entry name" value="Gln_synth/guanido_kin_cat_dom"/>
</dbReference>
<proteinExistence type="predicted"/>
<protein>
    <recommendedName>
        <fullName evidence="1">glutamate--cysteine ligase</fullName>
        <ecNumber evidence="1">6.3.2.2</ecNumber>
    </recommendedName>
</protein>
<dbReference type="PANTHER" id="PTHR34378:SF3">
    <property type="entry name" value="GLUTAMATE--CYSTEINE LIGASE"/>
    <property type="match status" value="1"/>
</dbReference>
<dbReference type="Proteomes" id="UP000002051">
    <property type="component" value="Chromosome 5"/>
</dbReference>
<keyword evidence="4" id="KW-1185">Reference proteome</keyword>
<dbReference type="EMBL" id="CM001221">
    <property type="protein sequence ID" value="AES94042.2"/>
    <property type="molecule type" value="Genomic_DNA"/>
</dbReference>
<dbReference type="AlphaFoldDB" id="G7KC26"/>
<dbReference type="GO" id="GO:0004357">
    <property type="term" value="F:glutamate-cysteine ligase activity"/>
    <property type="evidence" value="ECO:0007669"/>
    <property type="project" value="UniProtKB-EC"/>
</dbReference>
<accession>G7KC26</accession>
<reference evidence="3" key="3">
    <citation type="submission" date="2015-04" db="UniProtKB">
        <authorList>
            <consortium name="EnsemblPlants"/>
        </authorList>
    </citation>
    <scope>IDENTIFICATION</scope>
    <source>
        <strain evidence="3">cv. Jemalong A17</strain>
    </source>
</reference>
<evidence type="ECO:0000256" key="1">
    <source>
        <dbReference type="ARBA" id="ARBA00012220"/>
    </source>
</evidence>
<sequence length="239" mass="26897">MVHGCKPKEKWRIGTEHEKFGFEFDTLRPINYQQISALLNGIAARFDWDKIMEGDNIMGLKTGNQSISLEYGGQIELSGAPLKTLHQTYDEINSHLYQAKTVAEEMGIGFLGLGFLPKWRQEDIPLVPKVRYDILRNYFNKFGSNGINTLLMTCSIQVNLDFSSEADMINKMRASLALQPLSTALFANSPFKQGVPNGYVSLRSHLLGQDDICRNGMLPFAFHDTFGITFILPTIHSNC</sequence>
<dbReference type="InterPro" id="IPR006336">
    <property type="entry name" value="GCS2"/>
</dbReference>
<dbReference type="InterPro" id="IPR035434">
    <property type="entry name" value="GCL_bact_plant"/>
</dbReference>
<reference evidence="2 4" key="2">
    <citation type="journal article" date="2014" name="BMC Genomics">
        <title>An improved genome release (version Mt4.0) for the model legume Medicago truncatula.</title>
        <authorList>
            <person name="Tang H."/>
            <person name="Krishnakumar V."/>
            <person name="Bidwell S."/>
            <person name="Rosen B."/>
            <person name="Chan A."/>
            <person name="Zhou S."/>
            <person name="Gentzbittel L."/>
            <person name="Childs K.L."/>
            <person name="Yandell M."/>
            <person name="Gundlach H."/>
            <person name="Mayer K.F."/>
            <person name="Schwartz D.C."/>
            <person name="Town C.D."/>
        </authorList>
    </citation>
    <scope>GENOME REANNOTATION</scope>
    <source>
        <strain evidence="3 4">cv. Jemalong A17</strain>
    </source>
</reference>
<dbReference type="PANTHER" id="PTHR34378">
    <property type="entry name" value="GLUTAMATE--CYSTEINE LIGASE, CHLOROPLASTIC"/>
    <property type="match status" value="1"/>
</dbReference>
<reference evidence="2 4" key="1">
    <citation type="journal article" date="2011" name="Nature">
        <title>The Medicago genome provides insight into the evolution of rhizobial symbioses.</title>
        <authorList>
            <person name="Young N.D."/>
            <person name="Debelle F."/>
            <person name="Oldroyd G.E."/>
            <person name="Geurts R."/>
            <person name="Cannon S.B."/>
            <person name="Udvardi M.K."/>
            <person name="Benedito V.A."/>
            <person name="Mayer K.F."/>
            <person name="Gouzy J."/>
            <person name="Schoof H."/>
            <person name="Van de Peer Y."/>
            <person name="Proost S."/>
            <person name="Cook D.R."/>
            <person name="Meyers B.C."/>
            <person name="Spannagl M."/>
            <person name="Cheung F."/>
            <person name="De Mita S."/>
            <person name="Krishnakumar V."/>
            <person name="Gundlach H."/>
            <person name="Zhou S."/>
            <person name="Mudge J."/>
            <person name="Bharti A.K."/>
            <person name="Murray J.D."/>
            <person name="Naoumkina M.A."/>
            <person name="Rosen B."/>
            <person name="Silverstein K.A."/>
            <person name="Tang H."/>
            <person name="Rombauts S."/>
            <person name="Zhao P.X."/>
            <person name="Zhou P."/>
            <person name="Barbe V."/>
            <person name="Bardou P."/>
            <person name="Bechner M."/>
            <person name="Bellec A."/>
            <person name="Berger A."/>
            <person name="Berges H."/>
            <person name="Bidwell S."/>
            <person name="Bisseling T."/>
            <person name="Choisne N."/>
            <person name="Couloux A."/>
            <person name="Denny R."/>
            <person name="Deshpande S."/>
            <person name="Dai X."/>
            <person name="Doyle J.J."/>
            <person name="Dudez A.M."/>
            <person name="Farmer A.D."/>
            <person name="Fouteau S."/>
            <person name="Franken C."/>
            <person name="Gibelin C."/>
            <person name="Gish J."/>
            <person name="Goldstein S."/>
            <person name="Gonzalez A.J."/>
            <person name="Green P.J."/>
            <person name="Hallab A."/>
            <person name="Hartog M."/>
            <person name="Hua A."/>
            <person name="Humphray S.J."/>
            <person name="Jeong D.H."/>
            <person name="Jing Y."/>
            <person name="Jocker A."/>
            <person name="Kenton S.M."/>
            <person name="Kim D.J."/>
            <person name="Klee K."/>
            <person name="Lai H."/>
            <person name="Lang C."/>
            <person name="Lin S."/>
            <person name="Macmil S.L."/>
            <person name="Magdelenat G."/>
            <person name="Matthews L."/>
            <person name="McCorrison J."/>
            <person name="Monaghan E.L."/>
            <person name="Mun J.H."/>
            <person name="Najar F.Z."/>
            <person name="Nicholson C."/>
            <person name="Noirot C."/>
            <person name="O'Bleness M."/>
            <person name="Paule C.R."/>
            <person name="Poulain J."/>
            <person name="Prion F."/>
            <person name="Qin B."/>
            <person name="Qu C."/>
            <person name="Retzel E.F."/>
            <person name="Riddle C."/>
            <person name="Sallet E."/>
            <person name="Samain S."/>
            <person name="Samson N."/>
            <person name="Sanders I."/>
            <person name="Saurat O."/>
            <person name="Scarpelli C."/>
            <person name="Schiex T."/>
            <person name="Segurens B."/>
            <person name="Severin A.J."/>
            <person name="Sherrier D.J."/>
            <person name="Shi R."/>
            <person name="Sims S."/>
            <person name="Singer S.R."/>
            <person name="Sinharoy S."/>
            <person name="Sterck L."/>
            <person name="Viollet A."/>
            <person name="Wang B.B."/>
            <person name="Wang K."/>
            <person name="Wang M."/>
            <person name="Wang X."/>
            <person name="Warfsmann J."/>
            <person name="Weissenbach J."/>
            <person name="White D.D."/>
            <person name="White J.D."/>
            <person name="Wiley G.B."/>
            <person name="Wincker P."/>
            <person name="Xing Y."/>
            <person name="Yang L."/>
            <person name="Yao Z."/>
            <person name="Ying F."/>
            <person name="Zhai J."/>
            <person name="Zhou L."/>
            <person name="Zuber A."/>
            <person name="Denarie J."/>
            <person name="Dixon R.A."/>
            <person name="May G.D."/>
            <person name="Schwartz D.C."/>
            <person name="Rogers J."/>
            <person name="Quetier F."/>
            <person name="Town C.D."/>
            <person name="Roe B.A."/>
        </authorList>
    </citation>
    <scope>NUCLEOTIDE SEQUENCE [LARGE SCALE GENOMIC DNA]</scope>
    <source>
        <strain evidence="2">A17</strain>
        <strain evidence="3 4">cv. Jemalong A17</strain>
    </source>
</reference>
<dbReference type="SUPFAM" id="SSF55931">
    <property type="entry name" value="Glutamine synthetase/guanido kinase"/>
    <property type="match status" value="1"/>
</dbReference>
<organism evidence="2 4">
    <name type="scientific">Medicago truncatula</name>
    <name type="common">Barrel medic</name>
    <name type="synonym">Medicago tribuloides</name>
    <dbReference type="NCBI Taxonomy" id="3880"/>
    <lineage>
        <taxon>Eukaryota</taxon>
        <taxon>Viridiplantae</taxon>
        <taxon>Streptophyta</taxon>
        <taxon>Embryophyta</taxon>
        <taxon>Tracheophyta</taxon>
        <taxon>Spermatophyta</taxon>
        <taxon>Magnoliopsida</taxon>
        <taxon>eudicotyledons</taxon>
        <taxon>Gunneridae</taxon>
        <taxon>Pentapetalae</taxon>
        <taxon>rosids</taxon>
        <taxon>fabids</taxon>
        <taxon>Fabales</taxon>
        <taxon>Fabaceae</taxon>
        <taxon>Papilionoideae</taxon>
        <taxon>50 kb inversion clade</taxon>
        <taxon>NPAAA clade</taxon>
        <taxon>Hologalegina</taxon>
        <taxon>IRL clade</taxon>
        <taxon>Trifolieae</taxon>
        <taxon>Medicago</taxon>
    </lineage>
</organism>
<dbReference type="eggNOG" id="ENOG502QVEN">
    <property type="taxonomic scope" value="Eukaryota"/>
</dbReference>
<evidence type="ECO:0000313" key="4">
    <source>
        <dbReference type="Proteomes" id="UP000002051"/>
    </source>
</evidence>
<dbReference type="EC" id="6.3.2.2" evidence="1"/>
<evidence type="ECO:0000313" key="3">
    <source>
        <dbReference type="EnsemblPlants" id="AES94042"/>
    </source>
</evidence>
<dbReference type="STRING" id="3880.G7KC26"/>
<gene>
    <name evidence="2" type="ordered locus">MTR_5g010210</name>
</gene>
<evidence type="ECO:0000313" key="2">
    <source>
        <dbReference type="EMBL" id="AES94042.2"/>
    </source>
</evidence>